<comment type="catalytic activity">
    <reaction evidence="11 12">
        <text>5-amino-1-(5-phospho-D-ribosyl)imidazole-4-carboxylate + L-aspartate + ATP = (2S)-2-[5-amino-1-(5-phospho-beta-D-ribosyl)imidazole-4-carboxamido]succinate + ADP + phosphate + 2 H(+)</text>
        <dbReference type="Rhea" id="RHEA:22628"/>
        <dbReference type="ChEBI" id="CHEBI:15378"/>
        <dbReference type="ChEBI" id="CHEBI:29991"/>
        <dbReference type="ChEBI" id="CHEBI:30616"/>
        <dbReference type="ChEBI" id="CHEBI:43474"/>
        <dbReference type="ChEBI" id="CHEBI:58443"/>
        <dbReference type="ChEBI" id="CHEBI:77657"/>
        <dbReference type="ChEBI" id="CHEBI:456216"/>
        <dbReference type="EC" id="6.3.2.6"/>
    </reaction>
</comment>
<dbReference type="PROSITE" id="PS01057">
    <property type="entry name" value="SAICAR_SYNTHETASE_1"/>
    <property type="match status" value="1"/>
</dbReference>
<dbReference type="Gene3D" id="3.30.1490.20">
    <property type="entry name" value="ATP-grasp fold, A domain"/>
    <property type="match status" value="1"/>
</dbReference>
<dbReference type="InterPro" id="IPR001636">
    <property type="entry name" value="SAICAR_synth"/>
</dbReference>
<dbReference type="PROSITE" id="PS00184">
    <property type="entry name" value="GARS"/>
    <property type="match status" value="1"/>
</dbReference>
<dbReference type="Gene3D" id="3.90.600.10">
    <property type="entry name" value="Phosphoribosylglycinamide synthetase, C-terminal domain"/>
    <property type="match status" value="1"/>
</dbReference>
<dbReference type="Gene3D" id="3.30.200.20">
    <property type="entry name" value="Phosphorylase Kinase, domain 1"/>
    <property type="match status" value="1"/>
</dbReference>
<comment type="caution">
    <text evidence="16">The sequence shown here is derived from an EMBL/GenBank/DDBJ whole genome shotgun (WGS) entry which is preliminary data.</text>
</comment>
<evidence type="ECO:0000256" key="3">
    <source>
        <dbReference type="ARBA" id="ARBA00004672"/>
    </source>
</evidence>
<dbReference type="RefSeq" id="WP_019617875.1">
    <property type="nucleotide sequence ID" value="NZ_JBHUNE010000003.1"/>
</dbReference>
<dbReference type="HAMAP" id="MF_00137">
    <property type="entry name" value="SAICAR_synth"/>
    <property type="match status" value="1"/>
</dbReference>
<sequence>MKILVLGSGAREHALVASLARENAHEIVVAPGNPGMESVAERIRIDQTNPELIADFVRDEAVELLVIGPEAPLVAGVADAVRELGVPVFGPSKAAAALEGSKAYAKDIMQRAGVPTGRAVQRAELSEVIATLDEFGAPYVIKADGLASGKGVIVTDDRTDAITHAEHWLAQGPVLIEEFLDGSEVSLFCFSDGETVRALPPAQDFKRLYDNDAGPNTGGMGAYTPVPFLIDQFGGEREFMNLVVEQVAQPVVDTMRADGVPFQGLLYCGLIVTAAGIRVIEFNARFGDPETQVVLERLAEPLSPLLLESANGTLGSHDRDLAIGDGAAVTVVLASEGYPDKVRSGRELAGLDDAEATGARVLHAATGVADEATVATGGRVLNVVATGDTLQAARRGAYAALGLIRLEGGQFRTDIAQLGAALQDSQLARSGSISLSAARDDAATTDSIAIQAADTLPAGAPVEPQEPEVEAPSEAWDEPTVRMETPIAAAVAAQTGETQLTETQLAETQPEPASAPAATASAPQLPGWRHVYTGKVREVYESEAEPDVLLVVASNRVSAFDHLLEPEIPGKGRMLTQLSRWWFSQLPTGNHLREPEGWDAQLDPEIAERSMRVAKLQMFPIECVVRGYLTGSGLAEYRETGKVCGVALPAGLEDGDRLPAPIYTPAYKAPQGEHDENISYARTVELVGEQHAAALRELSLRLYTAGSTISAEQGLVLADTKFEFGLDSRGEIVLADEALTSDSSRYWDKRRYNDDTSPLAERLASFDKQIVRNWLRENWNGEGTPPRLPDEIVEQTAAKYRELIERLTADPE</sequence>
<dbReference type="EC" id="6.3.4.13" evidence="13"/>
<dbReference type="SUPFAM" id="SSF51246">
    <property type="entry name" value="Rudiment single hybrid motif"/>
    <property type="match status" value="1"/>
</dbReference>
<accession>A0ABW5UWP6</accession>
<keyword evidence="8 12" id="KW-0658">Purine biosynthesis</keyword>
<reference evidence="17" key="1">
    <citation type="journal article" date="2019" name="Int. J. Syst. Evol. Microbiol.">
        <title>The Global Catalogue of Microorganisms (GCM) 10K type strain sequencing project: providing services to taxonomists for standard genome sequencing and annotation.</title>
        <authorList>
            <consortium name="The Broad Institute Genomics Platform"/>
            <consortium name="The Broad Institute Genome Sequencing Center for Infectious Disease"/>
            <person name="Wu L."/>
            <person name="Ma J."/>
        </authorList>
    </citation>
    <scope>NUCLEOTIDE SEQUENCE [LARGE SCALE GENOMIC DNA]</scope>
    <source>
        <strain evidence="17">TISTR 1514</strain>
    </source>
</reference>
<keyword evidence="7 12" id="KW-0547">Nucleotide-binding</keyword>
<comment type="pathway">
    <text evidence="3 12">Purine metabolism; IMP biosynthesis via de novo pathway; 5-amino-1-(5-phospho-D-ribosyl)imidazole-4-carboxamide from 5-amino-1-(5-phospho-D-ribosyl)imidazole-4-carboxylate: step 1/2.</text>
</comment>
<dbReference type="PROSITE" id="PS01058">
    <property type="entry name" value="SAICAR_SYNTHETASE_2"/>
    <property type="match status" value="1"/>
</dbReference>
<dbReference type="NCBIfam" id="TIGR00081">
    <property type="entry name" value="purC"/>
    <property type="match status" value="1"/>
</dbReference>
<dbReference type="SMART" id="SM01209">
    <property type="entry name" value="GARS_A"/>
    <property type="match status" value="1"/>
</dbReference>
<keyword evidence="6 12" id="KW-0436">Ligase</keyword>
<dbReference type="InterPro" id="IPR020559">
    <property type="entry name" value="PRibGlycinamide_synth_CS"/>
</dbReference>
<dbReference type="InterPro" id="IPR028923">
    <property type="entry name" value="SAICAR_synt/ADE2_N"/>
</dbReference>
<feature type="domain" description="ATP-grasp" evidence="15">
    <location>
        <begin position="106"/>
        <end position="311"/>
    </location>
</feature>
<evidence type="ECO:0000259" key="15">
    <source>
        <dbReference type="PROSITE" id="PS50975"/>
    </source>
</evidence>
<dbReference type="EC" id="6.3.2.6" evidence="12"/>
<gene>
    <name evidence="13 16" type="primary">purD</name>
    <name evidence="12" type="synonym">purC</name>
    <name evidence="16" type="ORF">ACFSW7_02930</name>
</gene>
<dbReference type="Pfam" id="PF02843">
    <property type="entry name" value="GARS_C"/>
    <property type="match status" value="1"/>
</dbReference>
<dbReference type="Gene3D" id="3.40.50.20">
    <property type="match status" value="1"/>
</dbReference>
<protein>
    <recommendedName>
        <fullName evidence="12 13">Multifunctional fusion protein</fullName>
    </recommendedName>
    <domain>
        <recommendedName>
            <fullName evidence="13">Phosphoribosylamine--glycine ligase</fullName>
            <ecNumber evidence="13">6.3.4.13</ecNumber>
        </recommendedName>
        <alternativeName>
            <fullName evidence="13">GARS</fullName>
        </alternativeName>
        <alternativeName>
            <fullName evidence="13">Glycinamide ribonucleotide synthetase</fullName>
        </alternativeName>
        <alternativeName>
            <fullName evidence="13">Phosphoribosylglycinamide synthetase</fullName>
        </alternativeName>
    </domain>
    <domain>
        <recommendedName>
            <fullName evidence="12">Phosphoribosylaminoimidazole-succinocarboxamide synthase</fullName>
            <ecNumber evidence="12">6.3.2.6</ecNumber>
        </recommendedName>
        <alternativeName>
            <fullName evidence="12">SAICAR synthetase</fullName>
        </alternativeName>
    </domain>
</protein>
<comment type="similarity">
    <text evidence="10 13">Belongs to the GARS family.</text>
</comment>
<dbReference type="InterPro" id="IPR020561">
    <property type="entry name" value="PRibGlycinamid_synth_ATP-grasp"/>
</dbReference>
<evidence type="ECO:0000256" key="10">
    <source>
        <dbReference type="ARBA" id="ARBA00038345"/>
    </source>
</evidence>
<dbReference type="InterPro" id="IPR020562">
    <property type="entry name" value="PRibGlycinamide_synth_N"/>
</dbReference>
<keyword evidence="9 12" id="KW-0067">ATP-binding</keyword>
<dbReference type="PROSITE" id="PS50975">
    <property type="entry name" value="ATP_GRASP"/>
    <property type="match status" value="1"/>
</dbReference>
<dbReference type="SUPFAM" id="SSF56059">
    <property type="entry name" value="Glutathione synthetase ATP-binding domain-like"/>
    <property type="match status" value="1"/>
</dbReference>
<organism evidence="16 17">
    <name type="scientific">Gulosibacter faecalis</name>
    <dbReference type="NCBI Taxonomy" id="272240"/>
    <lineage>
        <taxon>Bacteria</taxon>
        <taxon>Bacillati</taxon>
        <taxon>Actinomycetota</taxon>
        <taxon>Actinomycetes</taxon>
        <taxon>Micrococcales</taxon>
        <taxon>Microbacteriaceae</taxon>
        <taxon>Gulosibacter</taxon>
    </lineage>
</organism>
<evidence type="ECO:0000256" key="4">
    <source>
        <dbReference type="ARBA" id="ARBA00005174"/>
    </source>
</evidence>
<dbReference type="NCBIfam" id="NF010568">
    <property type="entry name" value="PRK13961.1"/>
    <property type="match status" value="1"/>
</dbReference>
<dbReference type="InterPro" id="IPR000115">
    <property type="entry name" value="PRibGlycinamide_synth"/>
</dbReference>
<dbReference type="InterPro" id="IPR016185">
    <property type="entry name" value="PreATP-grasp_dom_sf"/>
</dbReference>
<evidence type="ECO:0000256" key="14">
    <source>
        <dbReference type="SAM" id="MobiDB-lite"/>
    </source>
</evidence>
<dbReference type="InterPro" id="IPR037123">
    <property type="entry name" value="PRibGlycinamide_synth_C_sf"/>
</dbReference>
<evidence type="ECO:0000256" key="8">
    <source>
        <dbReference type="ARBA" id="ARBA00022755"/>
    </source>
</evidence>
<dbReference type="EMBL" id="JBHUNE010000003">
    <property type="protein sequence ID" value="MFD2757329.1"/>
    <property type="molecule type" value="Genomic_DNA"/>
</dbReference>
<dbReference type="CDD" id="cd01414">
    <property type="entry name" value="SAICAR_synt_Sc"/>
    <property type="match status" value="1"/>
</dbReference>
<evidence type="ECO:0000313" key="17">
    <source>
        <dbReference type="Proteomes" id="UP001597492"/>
    </source>
</evidence>
<comment type="catalytic activity">
    <reaction evidence="13">
        <text>5-phospho-beta-D-ribosylamine + glycine + ATP = N(1)-(5-phospho-beta-D-ribosyl)glycinamide + ADP + phosphate + H(+)</text>
        <dbReference type="Rhea" id="RHEA:17453"/>
        <dbReference type="ChEBI" id="CHEBI:15378"/>
        <dbReference type="ChEBI" id="CHEBI:30616"/>
        <dbReference type="ChEBI" id="CHEBI:43474"/>
        <dbReference type="ChEBI" id="CHEBI:57305"/>
        <dbReference type="ChEBI" id="CHEBI:58681"/>
        <dbReference type="ChEBI" id="CHEBI:143788"/>
        <dbReference type="ChEBI" id="CHEBI:456216"/>
        <dbReference type="EC" id="6.3.4.13"/>
    </reaction>
</comment>
<evidence type="ECO:0000256" key="11">
    <source>
        <dbReference type="ARBA" id="ARBA00048475"/>
    </source>
</evidence>
<dbReference type="PANTHER" id="PTHR43472">
    <property type="entry name" value="PHOSPHORIBOSYLAMINE--GLYCINE LIGASE"/>
    <property type="match status" value="1"/>
</dbReference>
<dbReference type="Pfam" id="PF02844">
    <property type="entry name" value="GARS_N"/>
    <property type="match status" value="1"/>
</dbReference>
<dbReference type="InterPro" id="IPR011761">
    <property type="entry name" value="ATP-grasp"/>
</dbReference>
<dbReference type="Pfam" id="PF01071">
    <property type="entry name" value="GARS_A"/>
    <property type="match status" value="1"/>
</dbReference>
<dbReference type="Gene3D" id="3.30.470.20">
    <property type="entry name" value="ATP-grasp fold, B domain"/>
    <property type="match status" value="2"/>
</dbReference>
<comment type="cofactor">
    <cofactor evidence="2">
        <name>Mg(2+)</name>
        <dbReference type="ChEBI" id="CHEBI:18420"/>
    </cofactor>
</comment>
<dbReference type="InterPro" id="IPR018236">
    <property type="entry name" value="SAICAR_synthetase_CS"/>
</dbReference>
<dbReference type="InterPro" id="IPR011054">
    <property type="entry name" value="Rudment_hybrid_motif"/>
</dbReference>
<comment type="cofactor">
    <cofactor evidence="1">
        <name>Mn(2+)</name>
        <dbReference type="ChEBI" id="CHEBI:29035"/>
    </cofactor>
</comment>
<evidence type="ECO:0000256" key="7">
    <source>
        <dbReference type="ARBA" id="ARBA00022741"/>
    </source>
</evidence>
<feature type="region of interest" description="Disordered" evidence="14">
    <location>
        <begin position="503"/>
        <end position="522"/>
    </location>
</feature>
<evidence type="ECO:0000256" key="5">
    <source>
        <dbReference type="ARBA" id="ARBA00010190"/>
    </source>
</evidence>
<dbReference type="GO" id="GO:0004637">
    <property type="term" value="F:phosphoribosylamine-glycine ligase activity"/>
    <property type="evidence" value="ECO:0007669"/>
    <property type="project" value="UniProtKB-EC"/>
</dbReference>
<dbReference type="SUPFAM" id="SSF56104">
    <property type="entry name" value="SAICAR synthase-like"/>
    <property type="match status" value="1"/>
</dbReference>
<comment type="similarity">
    <text evidence="5 12">Belongs to the SAICAR synthetase family.</text>
</comment>
<dbReference type="SUPFAM" id="SSF52440">
    <property type="entry name" value="PreATP-grasp domain"/>
    <property type="match status" value="1"/>
</dbReference>
<evidence type="ECO:0000256" key="2">
    <source>
        <dbReference type="ARBA" id="ARBA00001946"/>
    </source>
</evidence>
<comment type="pathway">
    <text evidence="4 13">Purine metabolism; IMP biosynthesis via de novo pathway; N(1)-(5-phospho-D-ribosyl)glycinamide from 5-phospho-alpha-D-ribose 1-diphosphate: step 2/2.</text>
</comment>
<dbReference type="HAMAP" id="MF_00138">
    <property type="entry name" value="GARS"/>
    <property type="match status" value="1"/>
</dbReference>
<keyword evidence="17" id="KW-1185">Reference proteome</keyword>
<dbReference type="NCBIfam" id="TIGR00877">
    <property type="entry name" value="purD"/>
    <property type="match status" value="1"/>
</dbReference>
<evidence type="ECO:0000256" key="6">
    <source>
        <dbReference type="ARBA" id="ARBA00022598"/>
    </source>
</evidence>
<dbReference type="Proteomes" id="UP001597492">
    <property type="component" value="Unassembled WGS sequence"/>
</dbReference>
<dbReference type="InterPro" id="IPR020560">
    <property type="entry name" value="PRibGlycinamide_synth_C-dom"/>
</dbReference>
<dbReference type="InterPro" id="IPR013815">
    <property type="entry name" value="ATP_grasp_subdomain_1"/>
</dbReference>
<name>A0ABW5UWP6_9MICO</name>
<evidence type="ECO:0000256" key="9">
    <source>
        <dbReference type="ARBA" id="ARBA00022840"/>
    </source>
</evidence>
<dbReference type="Pfam" id="PF01259">
    <property type="entry name" value="SAICAR_synt"/>
    <property type="match status" value="1"/>
</dbReference>
<proteinExistence type="inferred from homology"/>
<evidence type="ECO:0000256" key="1">
    <source>
        <dbReference type="ARBA" id="ARBA00001936"/>
    </source>
</evidence>
<dbReference type="SMART" id="SM01210">
    <property type="entry name" value="GARS_C"/>
    <property type="match status" value="1"/>
</dbReference>
<evidence type="ECO:0000313" key="16">
    <source>
        <dbReference type="EMBL" id="MFD2757329.1"/>
    </source>
</evidence>
<evidence type="ECO:0000256" key="13">
    <source>
        <dbReference type="HAMAP-Rule" id="MF_00138"/>
    </source>
</evidence>
<evidence type="ECO:0000256" key="12">
    <source>
        <dbReference type="HAMAP-Rule" id="MF_00137"/>
    </source>
</evidence>
<dbReference type="PANTHER" id="PTHR43472:SF1">
    <property type="entry name" value="PHOSPHORIBOSYLAMINE--GLYCINE LIGASE, CHLOROPLASTIC"/>
    <property type="match status" value="1"/>
</dbReference>